<dbReference type="Pfam" id="PF06585">
    <property type="entry name" value="JHBP"/>
    <property type="match status" value="1"/>
</dbReference>
<dbReference type="PANTHER" id="PTHR11008:SF9">
    <property type="entry name" value="PROTEIN TAKEOUT-LIKE PROTEIN"/>
    <property type="match status" value="1"/>
</dbReference>
<accession>A0A4C1U938</accession>
<protein>
    <recommendedName>
        <fullName evidence="3">Circadian clock-controlled protein</fullName>
    </recommendedName>
</protein>
<dbReference type="SMART" id="SM00700">
    <property type="entry name" value="JHBP"/>
    <property type="match status" value="1"/>
</dbReference>
<dbReference type="EMBL" id="BGZK01000145">
    <property type="protein sequence ID" value="GBP22905.1"/>
    <property type="molecule type" value="Genomic_DNA"/>
</dbReference>
<name>A0A4C1U938_EUMVA</name>
<evidence type="ECO:0000313" key="2">
    <source>
        <dbReference type="Proteomes" id="UP000299102"/>
    </source>
</evidence>
<gene>
    <name evidence="1" type="ORF">EVAR_95305_1</name>
</gene>
<dbReference type="InterPro" id="IPR038606">
    <property type="entry name" value="To_sf"/>
</dbReference>
<reference evidence="1 2" key="1">
    <citation type="journal article" date="2019" name="Commun. Biol.">
        <title>The bagworm genome reveals a unique fibroin gene that provides high tensile strength.</title>
        <authorList>
            <person name="Kono N."/>
            <person name="Nakamura H."/>
            <person name="Ohtoshi R."/>
            <person name="Tomita M."/>
            <person name="Numata K."/>
            <person name="Arakawa K."/>
        </authorList>
    </citation>
    <scope>NUCLEOTIDE SEQUENCE [LARGE SCALE GENOMIC DNA]</scope>
</reference>
<comment type="caution">
    <text evidence="1">The sequence shown here is derived from an EMBL/GenBank/DDBJ whole genome shotgun (WGS) entry which is preliminary data.</text>
</comment>
<organism evidence="1 2">
    <name type="scientific">Eumeta variegata</name>
    <name type="common">Bagworm moth</name>
    <name type="synonym">Eumeta japonica</name>
    <dbReference type="NCBI Taxonomy" id="151549"/>
    <lineage>
        <taxon>Eukaryota</taxon>
        <taxon>Metazoa</taxon>
        <taxon>Ecdysozoa</taxon>
        <taxon>Arthropoda</taxon>
        <taxon>Hexapoda</taxon>
        <taxon>Insecta</taxon>
        <taxon>Pterygota</taxon>
        <taxon>Neoptera</taxon>
        <taxon>Endopterygota</taxon>
        <taxon>Lepidoptera</taxon>
        <taxon>Glossata</taxon>
        <taxon>Ditrysia</taxon>
        <taxon>Tineoidea</taxon>
        <taxon>Psychidae</taxon>
        <taxon>Oiketicinae</taxon>
        <taxon>Eumeta</taxon>
    </lineage>
</organism>
<dbReference type="AlphaFoldDB" id="A0A4C1U938"/>
<keyword evidence="2" id="KW-1185">Reference proteome</keyword>
<sequence>MRKLPDIQTARLVYFGCFHNLMSYRILPCGHAADIDRIFVLQMQAVRAIYRLGCRVFNIIKFKELEFLTPVSQFSISFFQKMKKSIIFGLALLVYANASPYKEMIPLDDNVRSMFDVSHVEFKRTWAEQSISPSVSEFQDGQRSLVADRIKEFLENYRDAVEHGSDNHPPLDPLEIDQFGPYSFQTDSIPSIRATVNARDVTVAGLKWYVVDEVTFNLLRLGIGFHLTVPRLTITGDYDAQARVALFITHSAAGAFRFFINRFEVDGDMRLGVSTSEGGHLVLRELNLQVDIHDTSVYIEGLVESGLINFVLNWVLQNVSQDVIQSHRDDISQILTDMVFDIVNDVLKDFTLNDLIN</sequence>
<evidence type="ECO:0008006" key="3">
    <source>
        <dbReference type="Google" id="ProtNLM"/>
    </source>
</evidence>
<dbReference type="InterPro" id="IPR010562">
    <property type="entry name" value="Haemolymph_juvenile_hormone-bd"/>
</dbReference>
<dbReference type="PANTHER" id="PTHR11008">
    <property type="entry name" value="PROTEIN TAKEOUT-LIKE PROTEIN"/>
    <property type="match status" value="1"/>
</dbReference>
<evidence type="ECO:0000313" key="1">
    <source>
        <dbReference type="EMBL" id="GBP22905.1"/>
    </source>
</evidence>
<dbReference type="Proteomes" id="UP000299102">
    <property type="component" value="Unassembled WGS sequence"/>
</dbReference>
<proteinExistence type="predicted"/>
<dbReference type="OrthoDB" id="6370791at2759"/>
<dbReference type="Gene3D" id="3.15.10.30">
    <property type="entry name" value="Haemolymph juvenile hormone binding protein"/>
    <property type="match status" value="1"/>
</dbReference>